<protein>
    <submittedName>
        <fullName evidence="1">Uncharacterized protein</fullName>
    </submittedName>
</protein>
<sequence length="162" mass="17652">MSFADFLAVYDLSFHGAQVLVSAATDLLVLGIDCPVVVAVASAIITPETNRFVIDDLVRDARAELGLAQLDDDALIIRVAQSQLRRWAAGVMSDRELAAWAHKVIGHDGPFVLQALVNADDEFDDVDNSWTTLADAYVHSGLLDTASNIFALADPWEMNRVR</sequence>
<dbReference type="EMBL" id="VIVQ01000001">
    <property type="protein sequence ID" value="TWE13332.1"/>
    <property type="molecule type" value="Genomic_DNA"/>
</dbReference>
<reference evidence="1 2" key="1">
    <citation type="submission" date="2019-06" db="EMBL/GenBank/DDBJ databases">
        <title>Sequencing the genomes of 1000 actinobacteria strains.</title>
        <authorList>
            <person name="Klenk H.-P."/>
        </authorList>
    </citation>
    <scope>NUCLEOTIDE SEQUENCE [LARGE SCALE GENOMIC DNA]</scope>
    <source>
        <strain evidence="1 2">DSM 19560</strain>
    </source>
</reference>
<proteinExistence type="predicted"/>
<organism evidence="1 2">
    <name type="scientific">Rudaeicoccus suwonensis</name>
    <dbReference type="NCBI Taxonomy" id="657409"/>
    <lineage>
        <taxon>Bacteria</taxon>
        <taxon>Bacillati</taxon>
        <taxon>Actinomycetota</taxon>
        <taxon>Actinomycetes</taxon>
        <taxon>Micrococcales</taxon>
        <taxon>Dermacoccaceae</taxon>
        <taxon>Rudaeicoccus</taxon>
    </lineage>
</organism>
<accession>A0A561ECJ1</accession>
<evidence type="ECO:0000313" key="2">
    <source>
        <dbReference type="Proteomes" id="UP000318297"/>
    </source>
</evidence>
<gene>
    <name evidence="1" type="ORF">BKA23_2161</name>
</gene>
<name>A0A561ECJ1_9MICO</name>
<keyword evidence="2" id="KW-1185">Reference proteome</keyword>
<dbReference type="Proteomes" id="UP000318297">
    <property type="component" value="Unassembled WGS sequence"/>
</dbReference>
<dbReference type="AlphaFoldDB" id="A0A561ECJ1"/>
<evidence type="ECO:0000313" key="1">
    <source>
        <dbReference type="EMBL" id="TWE13332.1"/>
    </source>
</evidence>
<comment type="caution">
    <text evidence="1">The sequence shown here is derived from an EMBL/GenBank/DDBJ whole genome shotgun (WGS) entry which is preliminary data.</text>
</comment>